<evidence type="ECO:0000256" key="8">
    <source>
        <dbReference type="ARBA" id="ARBA00023295"/>
    </source>
</evidence>
<dbReference type="AlphaFoldDB" id="A0A1V6R3D3"/>
<dbReference type="InterPro" id="IPR001579">
    <property type="entry name" value="Glyco_hydro_18_chit_AS"/>
</dbReference>
<dbReference type="Gene3D" id="3.20.20.80">
    <property type="entry name" value="Glycosidases"/>
    <property type="match status" value="1"/>
</dbReference>
<dbReference type="EMBL" id="MDYP01000101">
    <property type="protein sequence ID" value="OQD95797.1"/>
    <property type="molecule type" value="Genomic_DNA"/>
</dbReference>
<dbReference type="STRING" id="29845.A0A1V6R3D3"/>
<evidence type="ECO:0000256" key="6">
    <source>
        <dbReference type="ARBA" id="ARBA00023180"/>
    </source>
</evidence>
<evidence type="ECO:0000256" key="7">
    <source>
        <dbReference type="ARBA" id="ARBA00023277"/>
    </source>
</evidence>
<dbReference type="PANTHER" id="PTHR11177">
    <property type="entry name" value="CHITINASE"/>
    <property type="match status" value="1"/>
</dbReference>
<evidence type="ECO:0000256" key="5">
    <source>
        <dbReference type="ARBA" id="ARBA00023024"/>
    </source>
</evidence>
<evidence type="ECO:0000256" key="11">
    <source>
        <dbReference type="SAM" id="SignalP"/>
    </source>
</evidence>
<dbReference type="SUPFAM" id="SSF54556">
    <property type="entry name" value="Chitinase insertion domain"/>
    <property type="match status" value="1"/>
</dbReference>
<proteinExistence type="inferred from homology"/>
<dbReference type="PROSITE" id="PS51910">
    <property type="entry name" value="GH18_2"/>
    <property type="match status" value="1"/>
</dbReference>
<dbReference type="Gene3D" id="3.10.50.10">
    <property type="match status" value="1"/>
</dbReference>
<comment type="similarity">
    <text evidence="2">Belongs to the glycosyl hydrolase 18 family. Chitinase class V subfamily.</text>
</comment>
<dbReference type="InterPro" id="IPR050314">
    <property type="entry name" value="Glycosyl_Hydrlase_18"/>
</dbReference>
<evidence type="ECO:0000256" key="2">
    <source>
        <dbReference type="ARBA" id="ARBA00008682"/>
    </source>
</evidence>
<keyword evidence="11" id="KW-0732">Signal</keyword>
<dbReference type="Proteomes" id="UP000191518">
    <property type="component" value="Unassembled WGS sequence"/>
</dbReference>
<reference evidence="14" key="1">
    <citation type="journal article" date="2017" name="Nat. Microbiol.">
        <title>Global analysis of biosynthetic gene clusters reveals vast potential of secondary metabolite production in Penicillium species.</title>
        <authorList>
            <person name="Nielsen J.C."/>
            <person name="Grijseels S."/>
            <person name="Prigent S."/>
            <person name="Ji B."/>
            <person name="Dainat J."/>
            <person name="Nielsen K.F."/>
            <person name="Frisvad J.C."/>
            <person name="Workman M."/>
            <person name="Nielsen J."/>
        </authorList>
    </citation>
    <scope>NUCLEOTIDE SEQUENCE [LARGE SCALE GENOMIC DNA]</scope>
    <source>
        <strain evidence="14">IBT 29486</strain>
    </source>
</reference>
<keyword evidence="8 10" id="KW-0326">Glycosidase</keyword>
<dbReference type="FunFam" id="3.10.50.10:FF:000005">
    <property type="entry name" value="Endochitinase B1"/>
    <property type="match status" value="1"/>
</dbReference>
<dbReference type="OrthoDB" id="76388at2759"/>
<feature type="domain" description="GH18" evidence="12">
    <location>
        <begin position="39"/>
        <end position="402"/>
    </location>
</feature>
<dbReference type="PANTHER" id="PTHR11177:SF317">
    <property type="entry name" value="CHITINASE 12-RELATED"/>
    <property type="match status" value="1"/>
</dbReference>
<evidence type="ECO:0000259" key="12">
    <source>
        <dbReference type="PROSITE" id="PS51910"/>
    </source>
</evidence>
<accession>A0A1V6R3D3</accession>
<gene>
    <name evidence="13" type="ORF">PENVUL_c101G01391</name>
</gene>
<dbReference type="InterPro" id="IPR011583">
    <property type="entry name" value="Chitinase_II/V-like_cat"/>
</dbReference>
<dbReference type="GO" id="GO:0005576">
    <property type="term" value="C:extracellular region"/>
    <property type="evidence" value="ECO:0007669"/>
    <property type="project" value="TreeGrafter"/>
</dbReference>
<evidence type="ECO:0000256" key="3">
    <source>
        <dbReference type="ARBA" id="ARBA00012729"/>
    </source>
</evidence>
<dbReference type="EC" id="3.2.1.14" evidence="3"/>
<dbReference type="InterPro" id="IPR001223">
    <property type="entry name" value="Glyco_hydro18_cat"/>
</dbReference>
<keyword evidence="9" id="KW-0624">Polysaccharide degradation</keyword>
<feature type="signal peptide" evidence="11">
    <location>
        <begin position="1"/>
        <end position="17"/>
    </location>
</feature>
<feature type="chain" id="PRO_5013071106" description="chitinase" evidence="11">
    <location>
        <begin position="18"/>
        <end position="436"/>
    </location>
</feature>
<dbReference type="SMART" id="SM00636">
    <property type="entry name" value="Glyco_18"/>
    <property type="match status" value="1"/>
</dbReference>
<dbReference type="InterPro" id="IPR029070">
    <property type="entry name" value="Chitinase_insertion_sf"/>
</dbReference>
<evidence type="ECO:0000256" key="10">
    <source>
        <dbReference type="RuleBase" id="RU000489"/>
    </source>
</evidence>
<dbReference type="GO" id="GO:0000272">
    <property type="term" value="P:polysaccharide catabolic process"/>
    <property type="evidence" value="ECO:0007669"/>
    <property type="project" value="UniProtKB-KW"/>
</dbReference>
<dbReference type="InterPro" id="IPR017853">
    <property type="entry name" value="GH"/>
</dbReference>
<dbReference type="CDD" id="cd06548">
    <property type="entry name" value="GH18_chitinase"/>
    <property type="match status" value="1"/>
</dbReference>
<evidence type="ECO:0000313" key="13">
    <source>
        <dbReference type="EMBL" id="OQD95797.1"/>
    </source>
</evidence>
<dbReference type="GO" id="GO:0006032">
    <property type="term" value="P:chitin catabolic process"/>
    <property type="evidence" value="ECO:0007669"/>
    <property type="project" value="UniProtKB-KW"/>
</dbReference>
<comment type="catalytic activity">
    <reaction evidence="1">
        <text>Random endo-hydrolysis of N-acetyl-beta-D-glucosaminide (1-&gt;4)-beta-linkages in chitin and chitodextrins.</text>
        <dbReference type="EC" id="3.2.1.14"/>
    </reaction>
</comment>
<keyword evidence="4 10" id="KW-0378">Hydrolase</keyword>
<keyword evidence="5" id="KW-0146">Chitin degradation</keyword>
<dbReference type="Pfam" id="PF00704">
    <property type="entry name" value="Glyco_hydro_18"/>
    <property type="match status" value="1"/>
</dbReference>
<keyword evidence="7" id="KW-0119">Carbohydrate metabolism</keyword>
<evidence type="ECO:0000313" key="14">
    <source>
        <dbReference type="Proteomes" id="UP000191518"/>
    </source>
</evidence>
<dbReference type="PROSITE" id="PS01095">
    <property type="entry name" value="GH18_1"/>
    <property type="match status" value="1"/>
</dbReference>
<dbReference type="GO" id="GO:0008061">
    <property type="term" value="F:chitin binding"/>
    <property type="evidence" value="ECO:0007669"/>
    <property type="project" value="InterPro"/>
</dbReference>
<keyword evidence="14" id="KW-1185">Reference proteome</keyword>
<name>A0A1V6R3D3_9EURO</name>
<protein>
    <recommendedName>
        <fullName evidence="3">chitinase</fullName>
        <ecNumber evidence="3">3.2.1.14</ecNumber>
    </recommendedName>
</protein>
<dbReference type="GO" id="GO:0008843">
    <property type="term" value="F:endochitinase activity"/>
    <property type="evidence" value="ECO:0007669"/>
    <property type="project" value="UniProtKB-EC"/>
</dbReference>
<dbReference type="FunFam" id="3.20.20.80:FF:000095">
    <property type="entry name" value="Endochitinase B1"/>
    <property type="match status" value="1"/>
</dbReference>
<evidence type="ECO:0000256" key="4">
    <source>
        <dbReference type="ARBA" id="ARBA00022801"/>
    </source>
</evidence>
<sequence length="436" mass="48241">MHFILSFILSLAWLANATYIPSLAKVNAADIATRDVNGYRSVAYFVNWGIYARNFQPQDIPSEKLTHVLYAFANVRASGEVILSDPWSDTDKHYPTDSWTDTGNNVYGCIKELFLLKKKNRKLKVLLSIGGWTYSSNLRLAFETEGGRQKFADSSVELLKDLGFDGIDVDFEYPGNNNEADQFVDTLRRLREALDSYSSANTGGYHFLLTTASPAGPSNYLKEHLAQMDQYLDFWNLMAYDYAGSWDTVAGHGANLYVSNSNPASTPFNTDQAIDYYTSHGVASYNIVLGMPLYGRAFTDTSGPGQPYNGVGVGSWGDGVWDYKALPQTGCKVTNLDQEAASYCYNSGSRLYISYDTPELARKKGEYIKSKGLGGGMWWELSGDKQGDDSLITTVVSTLGGTGALDKSHNQLSYPISKYDNLKACFWPLTTCVLNN</sequence>
<evidence type="ECO:0000256" key="9">
    <source>
        <dbReference type="ARBA" id="ARBA00023326"/>
    </source>
</evidence>
<dbReference type="SUPFAM" id="SSF51445">
    <property type="entry name" value="(Trans)glycosidases"/>
    <property type="match status" value="1"/>
</dbReference>
<keyword evidence="6" id="KW-0325">Glycoprotein</keyword>
<comment type="caution">
    <text evidence="13">The sequence shown here is derived from an EMBL/GenBank/DDBJ whole genome shotgun (WGS) entry which is preliminary data.</text>
</comment>
<organism evidence="13 14">
    <name type="scientific">Penicillium vulpinum</name>
    <dbReference type="NCBI Taxonomy" id="29845"/>
    <lineage>
        <taxon>Eukaryota</taxon>
        <taxon>Fungi</taxon>
        <taxon>Dikarya</taxon>
        <taxon>Ascomycota</taxon>
        <taxon>Pezizomycotina</taxon>
        <taxon>Eurotiomycetes</taxon>
        <taxon>Eurotiomycetidae</taxon>
        <taxon>Eurotiales</taxon>
        <taxon>Aspergillaceae</taxon>
        <taxon>Penicillium</taxon>
    </lineage>
</organism>
<evidence type="ECO:0000256" key="1">
    <source>
        <dbReference type="ARBA" id="ARBA00000822"/>
    </source>
</evidence>